<evidence type="ECO:0000313" key="2">
    <source>
        <dbReference type="EMBL" id="OTG18467.1"/>
    </source>
</evidence>
<dbReference type="Proteomes" id="UP000215914">
    <property type="component" value="Chromosome 8"/>
</dbReference>
<dbReference type="AlphaFoldDB" id="A0A251U537"/>
<proteinExistence type="predicted"/>
<dbReference type="InParanoid" id="A0A251U537"/>
<keyword evidence="3" id="KW-1185">Reference proteome</keyword>
<dbReference type="EMBL" id="MNCJ02000323">
    <property type="protein sequence ID" value="KAF5795128.1"/>
    <property type="molecule type" value="Genomic_DNA"/>
</dbReference>
<name>A0A251U537_HELAN</name>
<reference evidence="2" key="2">
    <citation type="submission" date="2017-02" db="EMBL/GenBank/DDBJ databases">
        <title>Sunflower complete genome.</title>
        <authorList>
            <person name="Langlade N."/>
            <person name="Munos S."/>
        </authorList>
    </citation>
    <scope>NUCLEOTIDE SEQUENCE [LARGE SCALE GENOMIC DNA]</scope>
    <source>
        <tissue evidence="2">Leaves</tissue>
    </source>
</reference>
<reference evidence="1 3" key="1">
    <citation type="journal article" date="2017" name="Nature">
        <title>The sunflower genome provides insights into oil metabolism, flowering and Asterid evolution.</title>
        <authorList>
            <person name="Badouin H."/>
            <person name="Gouzy J."/>
            <person name="Grassa C.J."/>
            <person name="Murat F."/>
            <person name="Staton S.E."/>
            <person name="Cottret L."/>
            <person name="Lelandais-Briere C."/>
            <person name="Owens G.L."/>
            <person name="Carrere S."/>
            <person name="Mayjonade B."/>
            <person name="Legrand L."/>
            <person name="Gill N."/>
            <person name="Kane N.C."/>
            <person name="Bowers J.E."/>
            <person name="Hubner S."/>
            <person name="Bellec A."/>
            <person name="Berard A."/>
            <person name="Berges H."/>
            <person name="Blanchet N."/>
            <person name="Boniface M.C."/>
            <person name="Brunel D."/>
            <person name="Catrice O."/>
            <person name="Chaidir N."/>
            <person name="Claudel C."/>
            <person name="Donnadieu C."/>
            <person name="Faraut T."/>
            <person name="Fievet G."/>
            <person name="Helmstetter N."/>
            <person name="King M."/>
            <person name="Knapp S.J."/>
            <person name="Lai Z."/>
            <person name="Le Paslier M.C."/>
            <person name="Lippi Y."/>
            <person name="Lorenzon L."/>
            <person name="Mandel J.R."/>
            <person name="Marage G."/>
            <person name="Marchand G."/>
            <person name="Marquand E."/>
            <person name="Bret-Mestries E."/>
            <person name="Morien E."/>
            <person name="Nambeesan S."/>
            <person name="Nguyen T."/>
            <person name="Pegot-Espagnet P."/>
            <person name="Pouilly N."/>
            <person name="Raftis F."/>
            <person name="Sallet E."/>
            <person name="Schiex T."/>
            <person name="Thomas J."/>
            <person name="Vandecasteele C."/>
            <person name="Vares D."/>
            <person name="Vear F."/>
            <person name="Vautrin S."/>
            <person name="Crespi M."/>
            <person name="Mangin B."/>
            <person name="Burke J.M."/>
            <person name="Salse J."/>
            <person name="Munos S."/>
            <person name="Vincourt P."/>
            <person name="Rieseberg L.H."/>
            <person name="Langlade N.B."/>
        </authorList>
    </citation>
    <scope>NUCLEOTIDE SEQUENCE [LARGE SCALE GENOMIC DNA]</scope>
    <source>
        <strain evidence="3">cv. SF193</strain>
        <tissue evidence="1">Leaves</tissue>
    </source>
</reference>
<sequence>MDIEWVWIFRNKTWILFKSSDHITLATYAMNPAPYSSANRFFLNMVFVIVISFDDDDSPLLWLYTLCTLSSYVPSLQSFS</sequence>
<accession>A0A251U537</accession>
<reference evidence="1" key="3">
    <citation type="submission" date="2020-06" db="EMBL/GenBank/DDBJ databases">
        <title>Helianthus annuus Genome sequencing and assembly Release 2.</title>
        <authorList>
            <person name="Gouzy J."/>
            <person name="Langlade N."/>
            <person name="Munos S."/>
        </authorList>
    </citation>
    <scope>NUCLEOTIDE SEQUENCE</scope>
    <source>
        <tissue evidence="1">Leaves</tissue>
    </source>
</reference>
<dbReference type="EMBL" id="CM007897">
    <property type="protein sequence ID" value="OTG18467.1"/>
    <property type="molecule type" value="Genomic_DNA"/>
</dbReference>
<protein>
    <submittedName>
        <fullName evidence="2">Uncharacterized protein</fullName>
    </submittedName>
</protein>
<gene>
    <name evidence="2" type="ORF">HannXRQ_Chr08g0223391</name>
    <name evidence="1" type="ORF">HanXRQr2_Chr08g0336091</name>
</gene>
<dbReference type="Gramene" id="mRNA:HanXRQr2_Chr08g0336091">
    <property type="protein sequence ID" value="CDS:HanXRQr2_Chr08g0336091.1"/>
    <property type="gene ID" value="HanXRQr2_Chr08g0336091"/>
</dbReference>
<evidence type="ECO:0000313" key="1">
    <source>
        <dbReference type="EMBL" id="KAF5795128.1"/>
    </source>
</evidence>
<evidence type="ECO:0000313" key="3">
    <source>
        <dbReference type="Proteomes" id="UP000215914"/>
    </source>
</evidence>
<organism evidence="2 3">
    <name type="scientific">Helianthus annuus</name>
    <name type="common">Common sunflower</name>
    <dbReference type="NCBI Taxonomy" id="4232"/>
    <lineage>
        <taxon>Eukaryota</taxon>
        <taxon>Viridiplantae</taxon>
        <taxon>Streptophyta</taxon>
        <taxon>Embryophyta</taxon>
        <taxon>Tracheophyta</taxon>
        <taxon>Spermatophyta</taxon>
        <taxon>Magnoliopsida</taxon>
        <taxon>eudicotyledons</taxon>
        <taxon>Gunneridae</taxon>
        <taxon>Pentapetalae</taxon>
        <taxon>asterids</taxon>
        <taxon>campanulids</taxon>
        <taxon>Asterales</taxon>
        <taxon>Asteraceae</taxon>
        <taxon>Asteroideae</taxon>
        <taxon>Heliantheae alliance</taxon>
        <taxon>Heliantheae</taxon>
        <taxon>Helianthus</taxon>
    </lineage>
</organism>